<dbReference type="RefSeq" id="WP_294893509.1">
    <property type="nucleotide sequence ID" value="NZ_DLUI01000125.1"/>
</dbReference>
<protein>
    <submittedName>
        <fullName evidence="1">Uncharacterized protein</fullName>
    </submittedName>
</protein>
<proteinExistence type="predicted"/>
<dbReference type="EMBL" id="DLUI01000125">
    <property type="protein sequence ID" value="DAB37888.1"/>
    <property type="molecule type" value="Genomic_DNA"/>
</dbReference>
<dbReference type="Proteomes" id="UP000228859">
    <property type="component" value="Unassembled WGS sequence"/>
</dbReference>
<sequence length="85" mass="10119">MVITNLDTDTDRENDFISIDLSHNAQPNWILDFYEQLNAATNEYEYMIQAQWMENENLPHLKIDEKVFLDFAEAIQRTAQKILNR</sequence>
<evidence type="ECO:0000313" key="2">
    <source>
        <dbReference type="Proteomes" id="UP000228859"/>
    </source>
</evidence>
<organism evidence="1 2">
    <name type="scientific">Sulfuricurvum kujiense</name>
    <dbReference type="NCBI Taxonomy" id="148813"/>
    <lineage>
        <taxon>Bacteria</taxon>
        <taxon>Pseudomonadati</taxon>
        <taxon>Campylobacterota</taxon>
        <taxon>Epsilonproteobacteria</taxon>
        <taxon>Campylobacterales</taxon>
        <taxon>Sulfurimonadaceae</taxon>
        <taxon>Sulfuricurvum</taxon>
    </lineage>
</organism>
<gene>
    <name evidence="1" type="ORF">CFH83_08865</name>
</gene>
<dbReference type="AlphaFoldDB" id="A0A2D3WBU5"/>
<reference evidence="1 2" key="1">
    <citation type="journal article" date="2017" name="Front. Microbiol.">
        <title>Comparative Genomic Analysis of the Class Epsilonproteobacteria and Proposed Reclassification to Epsilonbacteraeota (phyl. nov.).</title>
        <authorList>
            <person name="Waite D.W."/>
            <person name="Vanwonterghem I."/>
            <person name="Rinke C."/>
            <person name="Parks D.H."/>
            <person name="Zhang Y."/>
            <person name="Takai K."/>
            <person name="Sievert S.M."/>
            <person name="Simon J."/>
            <person name="Campbell B.J."/>
            <person name="Hanson T.E."/>
            <person name="Woyke T."/>
            <person name="Klotz M.G."/>
            <person name="Hugenholtz P."/>
        </authorList>
    </citation>
    <scope>NUCLEOTIDE SEQUENCE [LARGE SCALE GENOMIC DNA]</scope>
    <source>
        <strain evidence="1">UBA12443</strain>
    </source>
</reference>
<comment type="caution">
    <text evidence="1">The sequence shown here is derived from an EMBL/GenBank/DDBJ whole genome shotgun (WGS) entry which is preliminary data.</text>
</comment>
<name>A0A2D3WBU5_9BACT</name>
<evidence type="ECO:0000313" key="1">
    <source>
        <dbReference type="EMBL" id="DAB37888.1"/>
    </source>
</evidence>
<accession>A0A2D3WBU5</accession>